<dbReference type="FunFam" id="1.10.287.180:FF:000001">
    <property type="entry name" value="Transcription elongation factor GreA"/>
    <property type="match status" value="1"/>
</dbReference>
<dbReference type="Gene3D" id="1.10.287.180">
    <property type="entry name" value="Transcription elongation factor, GreA/GreB, N-terminal domain"/>
    <property type="match status" value="1"/>
</dbReference>
<dbReference type="Pfam" id="PF01272">
    <property type="entry name" value="GreA_GreB"/>
    <property type="match status" value="1"/>
</dbReference>
<comment type="similarity">
    <text evidence="1">Belongs to the GreA/GreB family.</text>
</comment>
<comment type="function">
    <text evidence="6">Necessary for efficient RNA polymerase transcription elongation past template-encoded arresting sites. The arresting sites in DNA have the property of trapping a certain fraction of elongating RNA polymerases that pass through, resulting in locked ternary complexes. Cleavage of the nascent transcript by cleavage factors such as GreA or GreB allows the resumption of elongation from the new 3'terminus. GreA releases sequences of 2 to 3 nucleotides.</text>
</comment>
<dbReference type="InterPro" id="IPR006359">
    <property type="entry name" value="Tscrpt_elong_fac_GreA"/>
</dbReference>
<evidence type="ECO:0000256" key="4">
    <source>
        <dbReference type="ARBA" id="ARBA00023125"/>
    </source>
</evidence>
<evidence type="ECO:0000313" key="11">
    <source>
        <dbReference type="Proteomes" id="UP000053239"/>
    </source>
</evidence>
<proteinExistence type="inferred from homology"/>
<dbReference type="PANTHER" id="PTHR30437">
    <property type="entry name" value="TRANSCRIPTION ELONGATION FACTOR GREA"/>
    <property type="match status" value="1"/>
</dbReference>
<dbReference type="InterPro" id="IPR023459">
    <property type="entry name" value="Tscrpt_elong_fac_GreA/B_fam"/>
</dbReference>
<dbReference type="GO" id="GO:0003677">
    <property type="term" value="F:DNA binding"/>
    <property type="evidence" value="ECO:0007669"/>
    <property type="project" value="UniProtKB-KW"/>
</dbReference>
<evidence type="ECO:0000313" key="10">
    <source>
        <dbReference type="EMBL" id="KMZ96311.1"/>
    </source>
</evidence>
<keyword evidence="5" id="KW-0804">Transcription</keyword>
<dbReference type="AlphaFoldDB" id="A0A0J9TMF6"/>
<gene>
    <name evidence="10" type="ORF">PVNG_02449</name>
</gene>
<dbReference type="Proteomes" id="UP000053239">
    <property type="component" value="Unassembled WGS sequence"/>
</dbReference>
<dbReference type="InterPro" id="IPR022691">
    <property type="entry name" value="Tscrpt_elong_fac_GreA/B_N"/>
</dbReference>
<organism evidence="10 11">
    <name type="scientific">Plasmodium vivax North Korean</name>
    <dbReference type="NCBI Taxonomy" id="1035514"/>
    <lineage>
        <taxon>Eukaryota</taxon>
        <taxon>Sar</taxon>
        <taxon>Alveolata</taxon>
        <taxon>Apicomplexa</taxon>
        <taxon>Aconoidasida</taxon>
        <taxon>Haemosporida</taxon>
        <taxon>Plasmodiidae</taxon>
        <taxon>Plasmodium</taxon>
        <taxon>Plasmodium (Plasmodium)</taxon>
    </lineage>
</organism>
<dbReference type="InterPro" id="IPR018151">
    <property type="entry name" value="TF_GreA/GreB_CS"/>
</dbReference>
<dbReference type="SUPFAM" id="SSF46557">
    <property type="entry name" value="GreA transcript cleavage protein, N-terminal domain"/>
    <property type="match status" value="1"/>
</dbReference>
<evidence type="ECO:0000259" key="8">
    <source>
        <dbReference type="Pfam" id="PF01272"/>
    </source>
</evidence>
<accession>A0A0J9TMF6</accession>
<sequence length="158" mass="17960">MTKHYLTKEKLKELEEKYSNLVNVQRPEVLEELKRARELGDLSENADYESALTRQSELETRIQELESILKNYCIIQSSGARSKSQTVEIGSKVRIFHSLTNKEYTYQILGSLDADPAKMKISNESPIARAILGKSVGESYQVEGLKKSFFVTVLEILS</sequence>
<dbReference type="EMBL" id="KQ235637">
    <property type="protein sequence ID" value="KMZ96311.1"/>
    <property type="molecule type" value="Genomic_DNA"/>
</dbReference>
<dbReference type="GO" id="GO:0032784">
    <property type="term" value="P:regulation of DNA-templated transcription elongation"/>
    <property type="evidence" value="ECO:0007669"/>
    <property type="project" value="InterPro"/>
</dbReference>
<protein>
    <recommendedName>
        <fullName evidence="2">Transcription elongation factor GreA</fullName>
    </recommendedName>
    <alternativeName>
        <fullName evidence="7">Transcript cleavage factor GreA</fullName>
    </alternativeName>
</protein>
<dbReference type="GO" id="GO:0006354">
    <property type="term" value="P:DNA-templated transcription elongation"/>
    <property type="evidence" value="ECO:0007669"/>
    <property type="project" value="TreeGrafter"/>
</dbReference>
<dbReference type="Gene3D" id="3.10.50.30">
    <property type="entry name" value="Transcription elongation factor, GreA/GreB, C-terminal domain"/>
    <property type="match status" value="1"/>
</dbReference>
<reference evidence="10 11" key="1">
    <citation type="submission" date="2011-09" db="EMBL/GenBank/DDBJ databases">
        <title>The Genome Sequence of Plasmodium vivax North Korean.</title>
        <authorList>
            <consortium name="The Broad Institute Genome Sequencing Platform"/>
            <consortium name="The Broad Institute Genome Sequencing Center for Infectious Disease"/>
            <person name="Neafsey D."/>
            <person name="Carlton J."/>
            <person name="Barnwell J."/>
            <person name="Collins W."/>
            <person name="Escalante A."/>
            <person name="Mullikin J."/>
            <person name="Saul A."/>
            <person name="Guigo R."/>
            <person name="Camara F."/>
            <person name="Young S.K."/>
            <person name="Zeng Q."/>
            <person name="Gargeya S."/>
            <person name="Fitzgerald M."/>
            <person name="Haas B."/>
            <person name="Abouelleil A."/>
            <person name="Alvarado L."/>
            <person name="Arachchi H.M."/>
            <person name="Berlin A."/>
            <person name="Brown A."/>
            <person name="Chapman S.B."/>
            <person name="Chen Z."/>
            <person name="Dunbar C."/>
            <person name="Freedman E."/>
            <person name="Gearin G."/>
            <person name="Gellesch M."/>
            <person name="Goldberg J."/>
            <person name="Griggs A."/>
            <person name="Gujja S."/>
            <person name="Heiman D."/>
            <person name="Howarth C."/>
            <person name="Larson L."/>
            <person name="Lui A."/>
            <person name="MacDonald P.J.P."/>
            <person name="Montmayeur A."/>
            <person name="Murphy C."/>
            <person name="Neiman D."/>
            <person name="Pearson M."/>
            <person name="Priest M."/>
            <person name="Roberts A."/>
            <person name="Saif S."/>
            <person name="Shea T."/>
            <person name="Shenoy N."/>
            <person name="Sisk P."/>
            <person name="Stolte C."/>
            <person name="Sykes S."/>
            <person name="Wortman J."/>
            <person name="Nusbaum C."/>
            <person name="Birren B."/>
        </authorList>
    </citation>
    <scope>NUCLEOTIDE SEQUENCE [LARGE SCALE GENOMIC DNA]</scope>
    <source>
        <strain evidence="10 11">North Korean</strain>
    </source>
</reference>
<evidence type="ECO:0000256" key="6">
    <source>
        <dbReference type="ARBA" id="ARBA00024916"/>
    </source>
</evidence>
<evidence type="ECO:0000256" key="5">
    <source>
        <dbReference type="ARBA" id="ARBA00023163"/>
    </source>
</evidence>
<name>A0A0J9TMF6_PLAVI</name>
<evidence type="ECO:0000256" key="1">
    <source>
        <dbReference type="ARBA" id="ARBA00008213"/>
    </source>
</evidence>
<dbReference type="PIRSF" id="PIRSF006092">
    <property type="entry name" value="GreA_GreB"/>
    <property type="match status" value="1"/>
</dbReference>
<dbReference type="PANTHER" id="PTHR30437:SF4">
    <property type="entry name" value="TRANSCRIPTION ELONGATION FACTOR GREA"/>
    <property type="match status" value="1"/>
</dbReference>
<dbReference type="NCBIfam" id="TIGR01462">
    <property type="entry name" value="greA"/>
    <property type="match status" value="1"/>
</dbReference>
<dbReference type="PROSITE" id="PS00830">
    <property type="entry name" value="GREAB_2"/>
    <property type="match status" value="1"/>
</dbReference>
<dbReference type="HAMAP" id="MF_00105">
    <property type="entry name" value="GreA_GreB"/>
    <property type="match status" value="1"/>
</dbReference>
<evidence type="ECO:0000256" key="2">
    <source>
        <dbReference type="ARBA" id="ARBA00013729"/>
    </source>
</evidence>
<dbReference type="Pfam" id="PF03449">
    <property type="entry name" value="GreA_GreB_N"/>
    <property type="match status" value="1"/>
</dbReference>
<evidence type="ECO:0000256" key="7">
    <source>
        <dbReference type="ARBA" id="ARBA00030776"/>
    </source>
</evidence>
<evidence type="ECO:0000259" key="9">
    <source>
        <dbReference type="Pfam" id="PF03449"/>
    </source>
</evidence>
<dbReference type="InterPro" id="IPR036805">
    <property type="entry name" value="Tscrpt_elong_fac_GreA/B_N_sf"/>
</dbReference>
<dbReference type="InterPro" id="IPR036953">
    <property type="entry name" value="GreA/GreB_C_sf"/>
</dbReference>
<dbReference type="NCBIfam" id="NF001263">
    <property type="entry name" value="PRK00226.1-4"/>
    <property type="match status" value="1"/>
</dbReference>
<dbReference type="GO" id="GO:0070063">
    <property type="term" value="F:RNA polymerase binding"/>
    <property type="evidence" value="ECO:0007669"/>
    <property type="project" value="InterPro"/>
</dbReference>
<keyword evidence="4" id="KW-0238">DNA-binding</keyword>
<dbReference type="SUPFAM" id="SSF54534">
    <property type="entry name" value="FKBP-like"/>
    <property type="match status" value="1"/>
</dbReference>
<feature type="domain" description="Transcription elongation factor GreA/GreB N-terminal" evidence="9">
    <location>
        <begin position="5"/>
        <end position="72"/>
    </location>
</feature>
<feature type="domain" description="Transcription elongation factor GreA/GreB C-terminal" evidence="8">
    <location>
        <begin position="84"/>
        <end position="156"/>
    </location>
</feature>
<evidence type="ECO:0000256" key="3">
    <source>
        <dbReference type="ARBA" id="ARBA00023015"/>
    </source>
</evidence>
<keyword evidence="3" id="KW-0805">Transcription regulation</keyword>
<dbReference type="InterPro" id="IPR028624">
    <property type="entry name" value="Tscrpt_elong_fac_GreA/B"/>
</dbReference>
<dbReference type="InterPro" id="IPR001437">
    <property type="entry name" value="Tscrpt_elong_fac_GreA/B_C"/>
</dbReference>